<dbReference type="Pfam" id="PF12900">
    <property type="entry name" value="Pyridox_ox_2"/>
    <property type="match status" value="1"/>
</dbReference>
<dbReference type="PANTHER" id="PTHR34071">
    <property type="entry name" value="5-NITROIMIDAZOLE ANTIBIOTICS RESISTANCE PROTEIN, NIMA-FAMILY-RELATED PROTEIN-RELATED"/>
    <property type="match status" value="1"/>
</dbReference>
<dbReference type="EMBL" id="VSSQ01037561">
    <property type="protein sequence ID" value="MPM90279.1"/>
    <property type="molecule type" value="Genomic_DNA"/>
</dbReference>
<dbReference type="AlphaFoldDB" id="A0A645DLV4"/>
<dbReference type="PANTHER" id="PTHR34071:SF2">
    <property type="entry name" value="FLAVIN-NUCLEOTIDE-BINDING PROTEIN"/>
    <property type="match status" value="1"/>
</dbReference>
<gene>
    <name evidence="1" type="ORF">SDC9_137400</name>
</gene>
<protein>
    <recommendedName>
        <fullName evidence="2">Pyridoxamine 5'-phosphate oxidase putative domain-containing protein</fullName>
    </recommendedName>
</protein>
<evidence type="ECO:0000313" key="1">
    <source>
        <dbReference type="EMBL" id="MPM90279.1"/>
    </source>
</evidence>
<evidence type="ECO:0008006" key="2">
    <source>
        <dbReference type="Google" id="ProtNLM"/>
    </source>
</evidence>
<sequence>MYFHSANRGLKSELLKKDPRVCVTAVAKATPDIPGMTVQYQSVVAYGRAEVVTEVEEKVEALRRICYLHTPGNPDNDDCSVRGGHREDVVVYRIVIDQVSGKERGPKVK</sequence>
<proteinExistence type="predicted"/>
<accession>A0A645DLV4</accession>
<organism evidence="1">
    <name type="scientific">bioreactor metagenome</name>
    <dbReference type="NCBI Taxonomy" id="1076179"/>
    <lineage>
        <taxon>unclassified sequences</taxon>
        <taxon>metagenomes</taxon>
        <taxon>ecological metagenomes</taxon>
    </lineage>
</organism>
<dbReference type="InterPro" id="IPR012349">
    <property type="entry name" value="Split_barrel_FMN-bd"/>
</dbReference>
<dbReference type="Gene3D" id="2.30.110.10">
    <property type="entry name" value="Electron Transport, Fmn-binding Protein, Chain A"/>
    <property type="match status" value="1"/>
</dbReference>
<dbReference type="InterPro" id="IPR024747">
    <property type="entry name" value="Pyridox_Oxase-rel"/>
</dbReference>
<reference evidence="1" key="1">
    <citation type="submission" date="2019-08" db="EMBL/GenBank/DDBJ databases">
        <authorList>
            <person name="Kucharzyk K."/>
            <person name="Murdoch R.W."/>
            <person name="Higgins S."/>
            <person name="Loffler F."/>
        </authorList>
    </citation>
    <scope>NUCLEOTIDE SEQUENCE</scope>
</reference>
<comment type="caution">
    <text evidence="1">The sequence shown here is derived from an EMBL/GenBank/DDBJ whole genome shotgun (WGS) entry which is preliminary data.</text>
</comment>
<dbReference type="SUPFAM" id="SSF50475">
    <property type="entry name" value="FMN-binding split barrel"/>
    <property type="match status" value="1"/>
</dbReference>
<name>A0A645DLV4_9ZZZZ</name>